<gene>
    <name evidence="4" type="ORF">CQ13_38575</name>
</gene>
<dbReference type="InterPro" id="IPR011010">
    <property type="entry name" value="DNA_brk_join_enz"/>
</dbReference>
<evidence type="ECO:0000313" key="4">
    <source>
        <dbReference type="EMBL" id="KRR29414.1"/>
    </source>
</evidence>
<proteinExistence type="predicted"/>
<sequence>MSTTLPGSAFNQVVDLYLRRQRSLGRAYVHEEHVIDALRLLLEKTSSTDLDQTLFEAWCASQSHLSVNTRRNRQRIVRNFCLYRRRIEPTCFVPDINRLPRRCPYASPVIFGAAEVARMLAAADRLAPTSTSPLRPAVMRLAVVLLYTAGLRRGELLRLTLADVDPRHGILRIRASKFHKSRTVPLSPDAARELRSYLRKRLRPPLSRSLDSPLLCNSKGQVRGYTGTGLRQGIQALFRAANVCGTDGRTPRVHDFRHSFAVGSLLRWYQQGADVQSNLPKLAMYMGHVSIVSTAYYLRWIPQLAAAASDRLETHFGHLITGGAA</sequence>
<reference evidence="4 5" key="1">
    <citation type="submission" date="2014-03" db="EMBL/GenBank/DDBJ databases">
        <title>Bradyrhizobium valentinum sp. nov., isolated from effective nodules of Lupinus mariae-josephae, a lupine endemic of basic-lime soils in Eastern Spain.</title>
        <authorList>
            <person name="Duran D."/>
            <person name="Rey L."/>
            <person name="Navarro A."/>
            <person name="Busquets A."/>
            <person name="Imperial J."/>
            <person name="Ruiz-Argueso T."/>
        </authorList>
    </citation>
    <scope>NUCLEOTIDE SEQUENCE [LARGE SCALE GENOMIC DNA]</scope>
    <source>
        <strain evidence="4 5">Ro19</strain>
    </source>
</reference>
<dbReference type="PROSITE" id="PS51898">
    <property type="entry name" value="TYR_RECOMBINASE"/>
    <property type="match status" value="1"/>
</dbReference>
<dbReference type="Pfam" id="PF00589">
    <property type="entry name" value="Phage_integrase"/>
    <property type="match status" value="1"/>
</dbReference>
<name>A0A0R3NI07_9BRAD</name>
<dbReference type="InterPro" id="IPR013762">
    <property type="entry name" value="Integrase-like_cat_sf"/>
</dbReference>
<evidence type="ECO:0000313" key="5">
    <source>
        <dbReference type="Proteomes" id="UP000052023"/>
    </source>
</evidence>
<dbReference type="GO" id="GO:0015074">
    <property type="term" value="P:DNA integration"/>
    <property type="evidence" value="ECO:0007669"/>
    <property type="project" value="UniProtKB-KW"/>
</dbReference>
<dbReference type="InterPro" id="IPR002104">
    <property type="entry name" value="Integrase_catalytic"/>
</dbReference>
<dbReference type="AlphaFoldDB" id="A0A0R3NI07"/>
<dbReference type="PANTHER" id="PTHR30349:SF64">
    <property type="entry name" value="PROPHAGE INTEGRASE INTD-RELATED"/>
    <property type="match status" value="1"/>
</dbReference>
<evidence type="ECO:0000259" key="3">
    <source>
        <dbReference type="PROSITE" id="PS51898"/>
    </source>
</evidence>
<dbReference type="GO" id="GO:0003677">
    <property type="term" value="F:DNA binding"/>
    <property type="evidence" value="ECO:0007669"/>
    <property type="project" value="InterPro"/>
</dbReference>
<keyword evidence="2" id="KW-0233">DNA recombination</keyword>
<keyword evidence="5" id="KW-1185">Reference proteome</keyword>
<comment type="caution">
    <text evidence="4">The sequence shown here is derived from an EMBL/GenBank/DDBJ whole genome shotgun (WGS) entry which is preliminary data.</text>
</comment>
<keyword evidence="1" id="KW-0229">DNA integration</keyword>
<organism evidence="4 5">
    <name type="scientific">Bradyrhizobium retamae</name>
    <dbReference type="NCBI Taxonomy" id="1300035"/>
    <lineage>
        <taxon>Bacteria</taxon>
        <taxon>Pseudomonadati</taxon>
        <taxon>Pseudomonadota</taxon>
        <taxon>Alphaproteobacteria</taxon>
        <taxon>Hyphomicrobiales</taxon>
        <taxon>Nitrobacteraceae</taxon>
        <taxon>Bradyrhizobium</taxon>
    </lineage>
</organism>
<dbReference type="SUPFAM" id="SSF56349">
    <property type="entry name" value="DNA breaking-rejoining enzymes"/>
    <property type="match status" value="1"/>
</dbReference>
<protein>
    <submittedName>
        <fullName evidence="4">Integrase</fullName>
    </submittedName>
</protein>
<accession>A0A0R3NI07</accession>
<dbReference type="InterPro" id="IPR050090">
    <property type="entry name" value="Tyrosine_recombinase_XerCD"/>
</dbReference>
<dbReference type="Proteomes" id="UP000052023">
    <property type="component" value="Unassembled WGS sequence"/>
</dbReference>
<dbReference type="EMBL" id="LLYA01000026">
    <property type="protein sequence ID" value="KRR29414.1"/>
    <property type="molecule type" value="Genomic_DNA"/>
</dbReference>
<dbReference type="Gene3D" id="1.10.443.10">
    <property type="entry name" value="Intergrase catalytic core"/>
    <property type="match status" value="1"/>
</dbReference>
<dbReference type="OrthoDB" id="5464621at2"/>
<evidence type="ECO:0000256" key="1">
    <source>
        <dbReference type="ARBA" id="ARBA00022908"/>
    </source>
</evidence>
<feature type="domain" description="Tyr recombinase" evidence="3">
    <location>
        <begin position="106"/>
        <end position="310"/>
    </location>
</feature>
<dbReference type="GO" id="GO:0006310">
    <property type="term" value="P:DNA recombination"/>
    <property type="evidence" value="ECO:0007669"/>
    <property type="project" value="UniProtKB-KW"/>
</dbReference>
<evidence type="ECO:0000256" key="2">
    <source>
        <dbReference type="ARBA" id="ARBA00023172"/>
    </source>
</evidence>
<dbReference type="PANTHER" id="PTHR30349">
    <property type="entry name" value="PHAGE INTEGRASE-RELATED"/>
    <property type="match status" value="1"/>
</dbReference>